<reference evidence="1 2" key="1">
    <citation type="submission" date="2020-08" db="EMBL/GenBank/DDBJ databases">
        <title>Genomic Encyclopedia of Type Strains, Phase IV (KMG-IV): sequencing the most valuable type-strain genomes for metagenomic binning, comparative biology and taxonomic classification.</title>
        <authorList>
            <person name="Goeker M."/>
        </authorList>
    </citation>
    <scope>NUCLEOTIDE SEQUENCE [LARGE SCALE GENOMIC DNA]</scope>
    <source>
        <strain evidence="1 2">DSM 22198</strain>
    </source>
</reference>
<sequence length="92" mass="10413">MTPEELAVIQDGITAEALNGFLSRAVAETELTMFQDWLSTDELDKGRREEIYLTHRALRGLVGTIRTKITAYYELLKSQAASEAYGESQHYE</sequence>
<evidence type="ECO:0000313" key="1">
    <source>
        <dbReference type="EMBL" id="MBB6253026.1"/>
    </source>
</evidence>
<dbReference type="AlphaFoldDB" id="A0A7X0B260"/>
<proteinExistence type="predicted"/>
<dbReference type="RefSeq" id="WP_184803032.1">
    <property type="nucleotide sequence ID" value="NZ_JACIIZ010000010.1"/>
</dbReference>
<organism evidence="1 2">
    <name type="scientific">Nitrospirillum iridis</name>
    <dbReference type="NCBI Taxonomy" id="765888"/>
    <lineage>
        <taxon>Bacteria</taxon>
        <taxon>Pseudomonadati</taxon>
        <taxon>Pseudomonadota</taxon>
        <taxon>Alphaproteobacteria</taxon>
        <taxon>Rhodospirillales</taxon>
        <taxon>Azospirillaceae</taxon>
        <taxon>Nitrospirillum</taxon>
    </lineage>
</organism>
<comment type="caution">
    <text evidence="1">The sequence shown here is derived from an EMBL/GenBank/DDBJ whole genome shotgun (WGS) entry which is preliminary data.</text>
</comment>
<keyword evidence="2" id="KW-1185">Reference proteome</keyword>
<dbReference type="Proteomes" id="UP000539175">
    <property type="component" value="Unassembled WGS sequence"/>
</dbReference>
<accession>A0A7X0B260</accession>
<dbReference type="EMBL" id="JACIIZ010000010">
    <property type="protein sequence ID" value="MBB6253026.1"/>
    <property type="molecule type" value="Genomic_DNA"/>
</dbReference>
<gene>
    <name evidence="1" type="ORF">FHS74_003595</name>
</gene>
<name>A0A7X0B260_9PROT</name>
<evidence type="ECO:0000313" key="2">
    <source>
        <dbReference type="Proteomes" id="UP000539175"/>
    </source>
</evidence>
<protein>
    <submittedName>
        <fullName evidence="1">Uncharacterized protein</fullName>
    </submittedName>
</protein>